<dbReference type="EMBL" id="CACVKT020000707">
    <property type="protein sequence ID" value="CAC5361897.1"/>
    <property type="molecule type" value="Genomic_DNA"/>
</dbReference>
<evidence type="ECO:0000313" key="3">
    <source>
        <dbReference type="Proteomes" id="UP000507470"/>
    </source>
</evidence>
<dbReference type="AlphaFoldDB" id="A0A6J8A5E9"/>
<dbReference type="GO" id="GO:0045505">
    <property type="term" value="F:dynein intermediate chain binding"/>
    <property type="evidence" value="ECO:0007669"/>
    <property type="project" value="InterPro"/>
</dbReference>
<gene>
    <name evidence="2" type="ORF">MCOR_3848</name>
</gene>
<organism evidence="2 3">
    <name type="scientific">Mytilus coruscus</name>
    <name type="common">Sea mussel</name>
    <dbReference type="NCBI Taxonomy" id="42192"/>
    <lineage>
        <taxon>Eukaryota</taxon>
        <taxon>Metazoa</taxon>
        <taxon>Spiralia</taxon>
        <taxon>Lophotrochozoa</taxon>
        <taxon>Mollusca</taxon>
        <taxon>Bivalvia</taxon>
        <taxon>Autobranchia</taxon>
        <taxon>Pteriomorphia</taxon>
        <taxon>Mytilida</taxon>
        <taxon>Mytiloidea</taxon>
        <taxon>Mytilidae</taxon>
        <taxon>Mytilinae</taxon>
        <taxon>Mytilus</taxon>
    </lineage>
</organism>
<dbReference type="InterPro" id="IPR026983">
    <property type="entry name" value="DHC"/>
</dbReference>
<evidence type="ECO:0000259" key="1">
    <source>
        <dbReference type="Pfam" id="PF08385"/>
    </source>
</evidence>
<dbReference type="GO" id="GO:0051959">
    <property type="term" value="F:dynein light intermediate chain binding"/>
    <property type="evidence" value="ECO:0007669"/>
    <property type="project" value="InterPro"/>
</dbReference>
<evidence type="ECO:0000313" key="2">
    <source>
        <dbReference type="EMBL" id="CAC5361897.1"/>
    </source>
</evidence>
<feature type="domain" description="Dynein heavy chain tail" evidence="1">
    <location>
        <begin position="148"/>
        <end position="595"/>
    </location>
</feature>
<accession>A0A6J8A5E9</accession>
<reference evidence="2 3" key="1">
    <citation type="submission" date="2020-06" db="EMBL/GenBank/DDBJ databases">
        <authorList>
            <person name="Li R."/>
            <person name="Bekaert M."/>
        </authorList>
    </citation>
    <scope>NUCLEOTIDE SEQUENCE [LARGE SCALE GENOMIC DNA]</scope>
    <source>
        <strain evidence="3">wild</strain>
    </source>
</reference>
<dbReference type="PANTHER" id="PTHR46532">
    <property type="entry name" value="MALE FERTILITY FACTOR KL5"/>
    <property type="match status" value="1"/>
</dbReference>
<dbReference type="Proteomes" id="UP000507470">
    <property type="component" value="Unassembled WGS sequence"/>
</dbReference>
<dbReference type="PANTHER" id="PTHR46532:SF11">
    <property type="entry name" value="DYNEIN AXONEMAL HEAVY CHAIN 12"/>
    <property type="match status" value="1"/>
</dbReference>
<name>A0A6J8A5E9_MYTCO</name>
<dbReference type="GO" id="GO:0005858">
    <property type="term" value="C:axonemal dynein complex"/>
    <property type="evidence" value="ECO:0007669"/>
    <property type="project" value="TreeGrafter"/>
</dbReference>
<proteinExistence type="predicted"/>
<keyword evidence="3" id="KW-1185">Reference proteome</keyword>
<dbReference type="GO" id="GO:0007018">
    <property type="term" value="P:microtubule-based movement"/>
    <property type="evidence" value="ECO:0007669"/>
    <property type="project" value="InterPro"/>
</dbReference>
<protein>
    <submittedName>
        <fullName evidence="2">DNAH</fullName>
    </submittedName>
</protein>
<sequence length="624" mass="72695">MAEDNEIEDDRVLFIATYVIKTFKFRSDRFEKFYALEENKRIINEFFDKPTATSLIFILPGSSLVVQLEFPANPKAKSCYFIRRYKEQITKETDLNKALIYGDLSYSPLEQLSGLVNEVLVPVLGNEKNHGSWPHVVSTDISQHVKNTKSALRDPKVRKMAELLEVAQSSYFPIFKEIFRDVVAALEETHDINMFLRPLRHHFEDYEQKDFDESGPLLPPMMHTVCLTWVHSTYYRSPGRIIVLLQEISNMLINQARTFLDPSDIFNADIEPGDTKDKVQKAVNVLKTFKETYEDHKAKLHSYFSGDQEPVEWEFTPKLVFPRFDKFTARLEMIIEMFGTISEFMKLERIEIGGIKGKVLSQQVLQLFEEFQTVFREFTKNTYDCLDPMNMEFVRDYKVFKEKVKDFDRRLATISCHAFDDCGTIESVFKFLAIMGSLLDRELVKLDIDNRYPLVVEMMHDELDTVKKMYDQQMALKQEGKLLLHKNMPMMSGMLRWSAEMSARISGPMTDFKQFEHPCMSGNRAKLVFTKYEEMCGLLKQLNNETYNDWIGGVDEICAFNLKQPLITRDSETNLVKVNFDPKLTAVLREVKYLEDDESKRSQKQPKMCTNITTPCGSSQQIWI</sequence>
<dbReference type="Pfam" id="PF08385">
    <property type="entry name" value="DHC_N1"/>
    <property type="match status" value="1"/>
</dbReference>
<dbReference type="OrthoDB" id="6112790at2759"/>
<dbReference type="InterPro" id="IPR013594">
    <property type="entry name" value="Dynein_heavy_tail"/>
</dbReference>